<dbReference type="AlphaFoldDB" id="A0A7S1FVR1"/>
<feature type="compositionally biased region" description="Basic residues" evidence="1">
    <location>
        <begin position="121"/>
        <end position="134"/>
    </location>
</feature>
<evidence type="ECO:0000256" key="1">
    <source>
        <dbReference type="SAM" id="MobiDB-lite"/>
    </source>
</evidence>
<gene>
    <name evidence="2" type="ORF">CHYS00102_LOCUS17788</name>
</gene>
<proteinExistence type="predicted"/>
<accession>A0A7S1FVR1</accession>
<feature type="compositionally biased region" description="Polar residues" evidence="1">
    <location>
        <begin position="22"/>
        <end position="32"/>
    </location>
</feature>
<feature type="region of interest" description="Disordered" evidence="1">
    <location>
        <begin position="22"/>
        <end position="152"/>
    </location>
</feature>
<feature type="compositionally biased region" description="Basic and acidic residues" evidence="1">
    <location>
        <begin position="40"/>
        <end position="54"/>
    </location>
</feature>
<name>A0A7S1FVR1_9STRA</name>
<evidence type="ECO:0000313" key="2">
    <source>
        <dbReference type="EMBL" id="CAD8890583.1"/>
    </source>
</evidence>
<dbReference type="EMBL" id="HBFR01024826">
    <property type="protein sequence ID" value="CAD8890583.1"/>
    <property type="molecule type" value="Transcribed_RNA"/>
</dbReference>
<sequence>MQADPNDTDALSLPLSVQFHTSKTSSQMNVNPSKPLIEQFKFEKSELERHREGPGLRSDGTGLRRPSTSSDDPEEAPEAGAGAHGRGQGRSDKRAGAAGASRDGAEGMRASGSGDGVRSVLCRRRRSGGRGKASRRFEVRGQNQSTGANGGS</sequence>
<organism evidence="2">
    <name type="scientific">Corethron hystrix</name>
    <dbReference type="NCBI Taxonomy" id="216773"/>
    <lineage>
        <taxon>Eukaryota</taxon>
        <taxon>Sar</taxon>
        <taxon>Stramenopiles</taxon>
        <taxon>Ochrophyta</taxon>
        <taxon>Bacillariophyta</taxon>
        <taxon>Coscinodiscophyceae</taxon>
        <taxon>Corethrophycidae</taxon>
        <taxon>Corethrales</taxon>
        <taxon>Corethraceae</taxon>
        <taxon>Corethron</taxon>
    </lineage>
</organism>
<reference evidence="2" key="1">
    <citation type="submission" date="2021-01" db="EMBL/GenBank/DDBJ databases">
        <authorList>
            <person name="Corre E."/>
            <person name="Pelletier E."/>
            <person name="Niang G."/>
            <person name="Scheremetjew M."/>
            <person name="Finn R."/>
            <person name="Kale V."/>
            <person name="Holt S."/>
            <person name="Cochrane G."/>
            <person name="Meng A."/>
            <person name="Brown T."/>
            <person name="Cohen L."/>
        </authorList>
    </citation>
    <scope>NUCLEOTIDE SEQUENCE</scope>
    <source>
        <strain evidence="2">308</strain>
    </source>
</reference>
<protein>
    <submittedName>
        <fullName evidence="2">Uncharacterized protein</fullName>
    </submittedName>
</protein>
<feature type="compositionally biased region" description="Polar residues" evidence="1">
    <location>
        <begin position="141"/>
        <end position="152"/>
    </location>
</feature>